<sequence>MEDGASSGRAKWRRILKTSLKITIMGMHYTPELTGNAPYTTALAEGLVTIGHSARVITAHPHYPEWRIREGYGRFTSHENINGVPVTRLRHYEVFNAATIALTA</sequence>
<dbReference type="Proteomes" id="UP000199681">
    <property type="component" value="Unassembled WGS sequence"/>
</dbReference>
<gene>
    <name evidence="1" type="ORF">SAMN05216274_1022</name>
</gene>
<keyword evidence="2" id="KW-1185">Reference proteome</keyword>
<organism evidence="1 2">
    <name type="scientific">Cryobacterium levicorallinum</name>
    <dbReference type="NCBI Taxonomy" id="995038"/>
    <lineage>
        <taxon>Bacteria</taxon>
        <taxon>Bacillati</taxon>
        <taxon>Actinomycetota</taxon>
        <taxon>Actinomycetes</taxon>
        <taxon>Micrococcales</taxon>
        <taxon>Microbacteriaceae</taxon>
        <taxon>Cryobacterium</taxon>
    </lineage>
</organism>
<name>A0ABY1E9T0_9MICO</name>
<protein>
    <recommendedName>
        <fullName evidence="3">Glycosyltransferase subfamily 4-like N-terminal domain-containing protein</fullName>
    </recommendedName>
</protein>
<evidence type="ECO:0008006" key="3">
    <source>
        <dbReference type="Google" id="ProtNLM"/>
    </source>
</evidence>
<evidence type="ECO:0000313" key="2">
    <source>
        <dbReference type="Proteomes" id="UP000199681"/>
    </source>
</evidence>
<dbReference type="EMBL" id="FOPW01000002">
    <property type="protein sequence ID" value="SFH23653.1"/>
    <property type="molecule type" value="Genomic_DNA"/>
</dbReference>
<comment type="caution">
    <text evidence="1">The sequence shown here is derived from an EMBL/GenBank/DDBJ whole genome shotgun (WGS) entry which is preliminary data.</text>
</comment>
<reference evidence="1 2" key="1">
    <citation type="submission" date="2016-10" db="EMBL/GenBank/DDBJ databases">
        <authorList>
            <person name="Varghese N."/>
            <person name="Submissions S."/>
        </authorList>
    </citation>
    <scope>NUCLEOTIDE SEQUENCE [LARGE SCALE GENOMIC DNA]</scope>
    <source>
        <strain evidence="1 2">GMCC 1.11211</strain>
    </source>
</reference>
<proteinExistence type="predicted"/>
<evidence type="ECO:0000313" key="1">
    <source>
        <dbReference type="EMBL" id="SFH23653.1"/>
    </source>
</evidence>
<accession>A0ABY1E9T0</accession>
<dbReference type="Gene3D" id="3.40.50.2000">
    <property type="entry name" value="Glycogen Phosphorylase B"/>
    <property type="match status" value="1"/>
</dbReference>